<dbReference type="SUPFAM" id="SSF55895">
    <property type="entry name" value="Ribonuclease Rh-like"/>
    <property type="match status" value="1"/>
</dbReference>
<evidence type="ECO:0000256" key="4">
    <source>
        <dbReference type="ARBA" id="ARBA00022801"/>
    </source>
</evidence>
<evidence type="ECO:0000256" key="10">
    <source>
        <dbReference type="SAM" id="SignalP"/>
    </source>
</evidence>
<evidence type="ECO:0000256" key="5">
    <source>
        <dbReference type="ARBA" id="ARBA00023157"/>
    </source>
</evidence>
<dbReference type="Pfam" id="PF00445">
    <property type="entry name" value="Ribonuclease_T2"/>
    <property type="match status" value="1"/>
</dbReference>
<organism evidence="11 12">
    <name type="scientific">Pseudozyma flocculosa</name>
    <dbReference type="NCBI Taxonomy" id="84751"/>
    <lineage>
        <taxon>Eukaryota</taxon>
        <taxon>Fungi</taxon>
        <taxon>Dikarya</taxon>
        <taxon>Basidiomycota</taxon>
        <taxon>Ustilaginomycotina</taxon>
        <taxon>Ustilaginomycetes</taxon>
        <taxon>Ustilaginales</taxon>
        <taxon>Ustilaginaceae</taxon>
        <taxon>Pseudozyma</taxon>
    </lineage>
</organism>
<dbReference type="PANTHER" id="PTHR11240:SF22">
    <property type="entry name" value="RIBONUCLEASE T2"/>
    <property type="match status" value="1"/>
</dbReference>
<dbReference type="CDD" id="cd01061">
    <property type="entry name" value="RNase_T2_euk"/>
    <property type="match status" value="1"/>
</dbReference>
<dbReference type="GO" id="GO:0016787">
    <property type="term" value="F:hydrolase activity"/>
    <property type="evidence" value="ECO:0007669"/>
    <property type="project" value="UniProtKB-KW"/>
</dbReference>
<dbReference type="InterPro" id="IPR033697">
    <property type="entry name" value="Ribonuclease_T2_eukaryotic"/>
</dbReference>
<dbReference type="GO" id="GO:0033897">
    <property type="term" value="F:ribonuclease T2 activity"/>
    <property type="evidence" value="ECO:0007669"/>
    <property type="project" value="UniProtKB-EC"/>
</dbReference>
<dbReference type="PROSITE" id="PS00531">
    <property type="entry name" value="RNASE_T2_2"/>
    <property type="match status" value="1"/>
</dbReference>
<feature type="active site" evidence="8">
    <location>
        <position position="146"/>
    </location>
</feature>
<accession>A0A5C3F025</accession>
<keyword evidence="6" id="KW-0325">Glycoprotein</keyword>
<dbReference type="EMBL" id="OOIP01000007">
    <property type="protein sequence ID" value="SPO37425.1"/>
    <property type="molecule type" value="Genomic_DNA"/>
</dbReference>
<evidence type="ECO:0000256" key="2">
    <source>
        <dbReference type="ARBA" id="ARBA00012571"/>
    </source>
</evidence>
<evidence type="ECO:0000256" key="1">
    <source>
        <dbReference type="ARBA" id="ARBA00007469"/>
    </source>
</evidence>
<protein>
    <recommendedName>
        <fullName evidence="2">ribonuclease T2</fullName>
        <ecNumber evidence="2">4.6.1.19</ecNumber>
    </recommendedName>
</protein>
<dbReference type="OrthoDB" id="435754at2759"/>
<evidence type="ECO:0000256" key="6">
    <source>
        <dbReference type="ARBA" id="ARBA00023180"/>
    </source>
</evidence>
<evidence type="ECO:0000256" key="8">
    <source>
        <dbReference type="PIRSR" id="PIRSR633697-1"/>
    </source>
</evidence>
<dbReference type="GO" id="GO:0005576">
    <property type="term" value="C:extracellular region"/>
    <property type="evidence" value="ECO:0007669"/>
    <property type="project" value="TreeGrafter"/>
</dbReference>
<proteinExistence type="inferred from homology"/>
<dbReference type="GO" id="GO:0006401">
    <property type="term" value="P:RNA catabolic process"/>
    <property type="evidence" value="ECO:0007669"/>
    <property type="project" value="TreeGrafter"/>
</dbReference>
<sequence>MTRSAALALGALLLGLCLAASTAAAAAQLPFKADPLQARPASCLSCSGCSTDPCQTNTPGGLLLLTNFWDYSPATGPDDVWTLHGVWPDRCSGGYDASCDSSRNHGDIAGILRGANATDVLDYMNQYWLDIRGNDNSFWSHEWNKHGTCVSTLVPSCYEAYTPNQEVVDFFRTATELHRRYSTYDALAEAGIVPSATKTYALAELQAAVEAKYGHGASFRCRGANLNEAWYYFFTEGRSTSADAFVQTAPLAKDNGCPRTGIRYLPK</sequence>
<keyword evidence="5" id="KW-1015">Disulfide bond</keyword>
<comment type="similarity">
    <text evidence="1 9">Belongs to the RNase T2 family.</text>
</comment>
<dbReference type="InterPro" id="IPR036430">
    <property type="entry name" value="RNase_T2-like_sf"/>
</dbReference>
<evidence type="ECO:0000313" key="11">
    <source>
        <dbReference type="EMBL" id="SPO37425.1"/>
    </source>
</evidence>
<evidence type="ECO:0000256" key="7">
    <source>
        <dbReference type="ARBA" id="ARBA00023239"/>
    </source>
</evidence>
<feature type="signal peptide" evidence="10">
    <location>
        <begin position="1"/>
        <end position="19"/>
    </location>
</feature>
<dbReference type="EC" id="4.6.1.19" evidence="2"/>
<keyword evidence="10" id="KW-0732">Signal</keyword>
<reference evidence="11 12" key="1">
    <citation type="submission" date="2018-03" db="EMBL/GenBank/DDBJ databases">
        <authorList>
            <person name="Guldener U."/>
        </authorList>
    </citation>
    <scope>NUCLEOTIDE SEQUENCE [LARGE SCALE GENOMIC DNA]</scope>
    <source>
        <strain evidence="11 12">DAOM196992</strain>
    </source>
</reference>
<keyword evidence="4" id="KW-0378">Hydrolase</keyword>
<dbReference type="Proteomes" id="UP000323386">
    <property type="component" value="Unassembled WGS sequence"/>
</dbReference>
<feature type="active site" evidence="8">
    <location>
        <position position="84"/>
    </location>
</feature>
<dbReference type="InterPro" id="IPR033130">
    <property type="entry name" value="RNase_T2_His_AS_2"/>
</dbReference>
<gene>
    <name evidence="11" type="ORF">PSFLO_02898</name>
</gene>
<keyword evidence="12" id="KW-1185">Reference proteome</keyword>
<keyword evidence="3" id="KW-0540">Nuclease</keyword>
<evidence type="ECO:0000256" key="9">
    <source>
        <dbReference type="RuleBase" id="RU004328"/>
    </source>
</evidence>
<feature type="chain" id="PRO_5022816067" description="ribonuclease T2" evidence="10">
    <location>
        <begin position="20"/>
        <end position="267"/>
    </location>
</feature>
<dbReference type="InterPro" id="IPR001568">
    <property type="entry name" value="RNase_T2-like"/>
</dbReference>
<dbReference type="AlphaFoldDB" id="A0A5C3F025"/>
<dbReference type="PANTHER" id="PTHR11240">
    <property type="entry name" value="RIBONUCLEASE T2"/>
    <property type="match status" value="1"/>
</dbReference>
<name>A0A5C3F025_9BASI</name>
<evidence type="ECO:0000256" key="3">
    <source>
        <dbReference type="ARBA" id="ARBA00022722"/>
    </source>
</evidence>
<dbReference type="Gene3D" id="3.90.730.10">
    <property type="entry name" value="Ribonuclease T2-like"/>
    <property type="match status" value="1"/>
</dbReference>
<feature type="active site" evidence="8">
    <location>
        <position position="142"/>
    </location>
</feature>
<evidence type="ECO:0000313" key="12">
    <source>
        <dbReference type="Proteomes" id="UP000323386"/>
    </source>
</evidence>
<dbReference type="FunFam" id="3.90.730.10:FF:000004">
    <property type="entry name" value="Ribonuclease T2-like"/>
    <property type="match status" value="1"/>
</dbReference>
<keyword evidence="7" id="KW-0456">Lyase</keyword>
<dbReference type="GO" id="GO:0003723">
    <property type="term" value="F:RNA binding"/>
    <property type="evidence" value="ECO:0007669"/>
    <property type="project" value="InterPro"/>
</dbReference>